<dbReference type="Proteomes" id="UP000435877">
    <property type="component" value="Unassembled WGS sequence"/>
</dbReference>
<dbReference type="Pfam" id="PF00512">
    <property type="entry name" value="HisKA"/>
    <property type="match status" value="1"/>
</dbReference>
<comment type="catalytic activity">
    <reaction evidence="1">
        <text>ATP + protein L-histidine = ADP + protein N-phospho-L-histidine.</text>
        <dbReference type="EC" id="2.7.13.3"/>
    </reaction>
</comment>
<dbReference type="InterPro" id="IPR003660">
    <property type="entry name" value="HAMP_dom"/>
</dbReference>
<dbReference type="GO" id="GO:0000155">
    <property type="term" value="F:phosphorelay sensor kinase activity"/>
    <property type="evidence" value="ECO:0007669"/>
    <property type="project" value="InterPro"/>
</dbReference>
<feature type="transmembrane region" description="Helical" evidence="10">
    <location>
        <begin position="12"/>
        <end position="36"/>
    </location>
</feature>
<dbReference type="CDD" id="cd00082">
    <property type="entry name" value="HisKA"/>
    <property type="match status" value="1"/>
</dbReference>
<dbReference type="SMART" id="SM00448">
    <property type="entry name" value="REC"/>
    <property type="match status" value="1"/>
</dbReference>
<dbReference type="SUPFAM" id="SSF158472">
    <property type="entry name" value="HAMP domain-like"/>
    <property type="match status" value="1"/>
</dbReference>
<dbReference type="OrthoDB" id="6187449at2"/>
<evidence type="ECO:0000256" key="9">
    <source>
        <dbReference type="SAM" id="Coils"/>
    </source>
</evidence>
<feature type="modified residue" description="4-aspartylphosphate" evidence="8">
    <location>
        <position position="557"/>
    </location>
</feature>
<dbReference type="InterPro" id="IPR036890">
    <property type="entry name" value="HATPase_C_sf"/>
</dbReference>
<dbReference type="Gene3D" id="1.10.287.130">
    <property type="match status" value="1"/>
</dbReference>
<dbReference type="Gene3D" id="3.40.50.2300">
    <property type="match status" value="1"/>
</dbReference>
<evidence type="ECO:0000259" key="11">
    <source>
        <dbReference type="PROSITE" id="PS50109"/>
    </source>
</evidence>
<evidence type="ECO:0000256" key="3">
    <source>
        <dbReference type="ARBA" id="ARBA00012438"/>
    </source>
</evidence>
<feature type="domain" description="HAMP" evidence="13">
    <location>
        <begin position="184"/>
        <end position="236"/>
    </location>
</feature>
<dbReference type="EMBL" id="CACSIK010000002">
    <property type="protein sequence ID" value="CAA0104600.1"/>
    <property type="molecule type" value="Genomic_DNA"/>
</dbReference>
<comment type="subcellular location">
    <subcellularLocation>
        <location evidence="2">Membrane</location>
    </subcellularLocation>
</comment>
<evidence type="ECO:0000256" key="7">
    <source>
        <dbReference type="ARBA" id="ARBA00023012"/>
    </source>
</evidence>
<keyword evidence="5 15" id="KW-0808">Transferase</keyword>
<dbReference type="InterPro" id="IPR036097">
    <property type="entry name" value="HisK_dim/P_sf"/>
</dbReference>
<dbReference type="SUPFAM" id="SSF55874">
    <property type="entry name" value="ATPase domain of HSP90 chaperone/DNA topoisomerase II/histidine kinase"/>
    <property type="match status" value="1"/>
</dbReference>
<evidence type="ECO:0000256" key="10">
    <source>
        <dbReference type="SAM" id="Phobius"/>
    </source>
</evidence>
<dbReference type="FunFam" id="3.30.565.10:FF:000010">
    <property type="entry name" value="Sensor histidine kinase RcsC"/>
    <property type="match status" value="1"/>
</dbReference>
<dbReference type="PANTHER" id="PTHR45339">
    <property type="entry name" value="HYBRID SIGNAL TRANSDUCTION HISTIDINE KINASE J"/>
    <property type="match status" value="1"/>
</dbReference>
<evidence type="ECO:0000313" key="17">
    <source>
        <dbReference type="Proteomes" id="UP000439591"/>
    </source>
</evidence>
<dbReference type="CDD" id="cd16922">
    <property type="entry name" value="HATPase_EvgS-ArcB-TorS-like"/>
    <property type="match status" value="1"/>
</dbReference>
<dbReference type="PANTHER" id="PTHR45339:SF1">
    <property type="entry name" value="HYBRID SIGNAL TRANSDUCTION HISTIDINE KINASE J"/>
    <property type="match status" value="1"/>
</dbReference>
<evidence type="ECO:0000313" key="16">
    <source>
        <dbReference type="Proteomes" id="UP000435877"/>
    </source>
</evidence>
<evidence type="ECO:0000256" key="8">
    <source>
        <dbReference type="PROSITE-ProRule" id="PRU00169"/>
    </source>
</evidence>
<keyword evidence="16" id="KW-1185">Reference proteome</keyword>
<dbReference type="GO" id="GO:0016020">
    <property type="term" value="C:membrane"/>
    <property type="evidence" value="ECO:0007669"/>
    <property type="project" value="UniProtKB-SubCell"/>
</dbReference>
<dbReference type="InterPro" id="IPR003661">
    <property type="entry name" value="HisK_dim/P_dom"/>
</dbReference>
<feature type="coiled-coil region" evidence="9">
    <location>
        <begin position="217"/>
        <end position="251"/>
    </location>
</feature>
<dbReference type="SUPFAM" id="SSF52172">
    <property type="entry name" value="CheY-like"/>
    <property type="match status" value="1"/>
</dbReference>
<dbReference type="Pfam" id="PF02518">
    <property type="entry name" value="HATPase_c"/>
    <property type="match status" value="1"/>
</dbReference>
<dbReference type="Pfam" id="PF00672">
    <property type="entry name" value="HAMP"/>
    <property type="match status" value="1"/>
</dbReference>
<keyword evidence="4 8" id="KW-0597">Phosphoprotein</keyword>
<dbReference type="Pfam" id="PF00072">
    <property type="entry name" value="Response_reg"/>
    <property type="match status" value="1"/>
</dbReference>
<dbReference type="Gene3D" id="6.10.340.10">
    <property type="match status" value="1"/>
</dbReference>
<dbReference type="SMART" id="SM00304">
    <property type="entry name" value="HAMP"/>
    <property type="match status" value="1"/>
</dbReference>
<feature type="domain" description="Response regulatory" evidence="12">
    <location>
        <begin position="508"/>
        <end position="624"/>
    </location>
</feature>
<dbReference type="PROSITE" id="PS50885">
    <property type="entry name" value="HAMP"/>
    <property type="match status" value="1"/>
</dbReference>
<keyword evidence="9" id="KW-0175">Coiled coil</keyword>
<evidence type="ECO:0000256" key="6">
    <source>
        <dbReference type="ARBA" id="ARBA00022777"/>
    </source>
</evidence>
<evidence type="ECO:0000256" key="1">
    <source>
        <dbReference type="ARBA" id="ARBA00000085"/>
    </source>
</evidence>
<organism evidence="15 16">
    <name type="scientific">Zhongshania aliphaticivorans</name>
    <dbReference type="NCBI Taxonomy" id="1470434"/>
    <lineage>
        <taxon>Bacteria</taxon>
        <taxon>Pseudomonadati</taxon>
        <taxon>Pseudomonadota</taxon>
        <taxon>Gammaproteobacteria</taxon>
        <taxon>Cellvibrionales</taxon>
        <taxon>Spongiibacteraceae</taxon>
        <taxon>Zhongshania</taxon>
    </lineage>
</organism>
<dbReference type="EMBL" id="CACSIM010000003">
    <property type="protein sequence ID" value="CAA0104362.1"/>
    <property type="molecule type" value="Genomic_DNA"/>
</dbReference>
<dbReference type="SMART" id="SM00387">
    <property type="entry name" value="HATPase_c"/>
    <property type="match status" value="1"/>
</dbReference>
<sequence>MRLLGFKKNTLFQQILIAGISPALIVFISLFTYSLITRLNDAAFSQKEIAIRIAENIAASSELAIISGNNSQLIEIMKSALIREISSITVNNFISKDNVSVEKNILGEFNTVTIPIYQSNIEISDSFTGEKTSVLGPRNKIGEVIIKQSKNTLLKLQRKIILVSSLIGVLSIIICIYVAWIISRRLSQPLAEIKNFTKNIASGELGERINVIEQGEMGDLQKNINEMAQSLEKQQHEITNRLEQLQLAKTEADEANKAKGLFLATMTHELRTPLNGALGMLQLLTTTPLSEEQSKYINIATHSSEHLLNIVNNILDYSNIEKGDIKLDRQLFSPSSLFEMSLTPLALESKSKGVDFNYKIADELQSINIYGDSTRIRQIILNLTANAVKFTHTGSIDITLNGKKLNDENIQITLTVADTGVGIKETDHKIIFDSFRQVDGSNQRRYSGSGLGLAIVKRLCELKNADITMESSLGKGTTFTVRWICRYESKQLPVNNTEEQKNILVGKKVLIVEDNPINQMLVASIVKRWGMLAITANNGEECLTELQNQNVDIILMDLQMPIMDGYEASVQIRANKKYSTIPIIALTANNIQEDKKRCFSVGMNDFLSKPVSLNILKEKMSYYLY</sequence>
<evidence type="ECO:0000256" key="2">
    <source>
        <dbReference type="ARBA" id="ARBA00004370"/>
    </source>
</evidence>
<gene>
    <name evidence="15" type="primary">barA_5</name>
    <name evidence="14" type="synonym">barA_2</name>
    <name evidence="15" type="ORF">IHBHHGIJ_02763</name>
    <name evidence="14" type="ORF">KFEGEMFD_02135</name>
</gene>
<dbReference type="EC" id="2.7.13.3" evidence="3"/>
<dbReference type="RefSeq" id="WP_159269469.1">
    <property type="nucleotide sequence ID" value="NZ_CACSIK010000002.1"/>
</dbReference>
<dbReference type="InterPro" id="IPR005467">
    <property type="entry name" value="His_kinase_dom"/>
</dbReference>
<dbReference type="InterPro" id="IPR001789">
    <property type="entry name" value="Sig_transdc_resp-reg_receiver"/>
</dbReference>
<dbReference type="InterPro" id="IPR011006">
    <property type="entry name" value="CheY-like_superfamily"/>
</dbReference>
<evidence type="ECO:0000313" key="15">
    <source>
        <dbReference type="EMBL" id="CAA0104600.1"/>
    </source>
</evidence>
<feature type="transmembrane region" description="Helical" evidence="10">
    <location>
        <begin position="160"/>
        <end position="182"/>
    </location>
</feature>
<dbReference type="PRINTS" id="PR00344">
    <property type="entry name" value="BCTRLSENSOR"/>
</dbReference>
<evidence type="ECO:0000259" key="13">
    <source>
        <dbReference type="PROSITE" id="PS50885"/>
    </source>
</evidence>
<evidence type="ECO:0000256" key="4">
    <source>
        <dbReference type="ARBA" id="ARBA00022553"/>
    </source>
</evidence>
<dbReference type="SUPFAM" id="SSF47384">
    <property type="entry name" value="Homodimeric domain of signal transducing histidine kinase"/>
    <property type="match status" value="1"/>
</dbReference>
<dbReference type="CDD" id="cd17546">
    <property type="entry name" value="REC_hyHK_CKI1_RcsC-like"/>
    <property type="match status" value="1"/>
</dbReference>
<keyword evidence="10" id="KW-0812">Transmembrane</keyword>
<keyword evidence="7" id="KW-0902">Two-component regulatory system</keyword>
<dbReference type="InterPro" id="IPR004358">
    <property type="entry name" value="Sig_transdc_His_kin-like_C"/>
</dbReference>
<keyword evidence="6 15" id="KW-0418">Kinase</keyword>
<dbReference type="PROSITE" id="PS50109">
    <property type="entry name" value="HIS_KIN"/>
    <property type="match status" value="1"/>
</dbReference>
<protein>
    <recommendedName>
        <fullName evidence="3">histidine kinase</fullName>
        <ecNumber evidence="3">2.7.13.3</ecNumber>
    </recommendedName>
</protein>
<accession>A0A5S9PK24</accession>
<proteinExistence type="predicted"/>
<dbReference type="InterPro" id="IPR003594">
    <property type="entry name" value="HATPase_dom"/>
</dbReference>
<name>A0A5S9PK24_9GAMM</name>
<keyword evidence="10" id="KW-1133">Transmembrane helix</keyword>
<dbReference type="PROSITE" id="PS50110">
    <property type="entry name" value="RESPONSE_REGULATORY"/>
    <property type="match status" value="1"/>
</dbReference>
<dbReference type="AlphaFoldDB" id="A0A5S9PK24"/>
<dbReference type="Proteomes" id="UP000439591">
    <property type="component" value="Unassembled WGS sequence"/>
</dbReference>
<evidence type="ECO:0000259" key="12">
    <source>
        <dbReference type="PROSITE" id="PS50110"/>
    </source>
</evidence>
<reference evidence="16 17" key="1">
    <citation type="submission" date="2019-11" db="EMBL/GenBank/DDBJ databases">
        <authorList>
            <person name="Holert J."/>
        </authorList>
    </citation>
    <scope>NUCLEOTIDE SEQUENCE [LARGE SCALE GENOMIC DNA]</scope>
    <source>
        <strain evidence="14">BC3_2A</strain>
        <strain evidence="15">SB11_1A</strain>
    </source>
</reference>
<evidence type="ECO:0000256" key="5">
    <source>
        <dbReference type="ARBA" id="ARBA00022679"/>
    </source>
</evidence>
<dbReference type="SMART" id="SM00388">
    <property type="entry name" value="HisKA"/>
    <property type="match status" value="1"/>
</dbReference>
<feature type="domain" description="Histidine kinase" evidence="11">
    <location>
        <begin position="265"/>
        <end position="487"/>
    </location>
</feature>
<dbReference type="CDD" id="cd06225">
    <property type="entry name" value="HAMP"/>
    <property type="match status" value="1"/>
</dbReference>
<evidence type="ECO:0000313" key="14">
    <source>
        <dbReference type="EMBL" id="CAA0104362.1"/>
    </source>
</evidence>
<keyword evidence="10" id="KW-0472">Membrane</keyword>
<dbReference type="Gene3D" id="3.30.565.10">
    <property type="entry name" value="Histidine kinase-like ATPase, C-terminal domain"/>
    <property type="match status" value="1"/>
</dbReference>